<dbReference type="EMBL" id="HBJA01120563">
    <property type="protein sequence ID" value="CAE0830207.1"/>
    <property type="molecule type" value="Transcribed_RNA"/>
</dbReference>
<reference evidence="1" key="1">
    <citation type="submission" date="2021-01" db="EMBL/GenBank/DDBJ databases">
        <authorList>
            <person name="Corre E."/>
            <person name="Pelletier E."/>
            <person name="Niang G."/>
            <person name="Scheremetjew M."/>
            <person name="Finn R."/>
            <person name="Kale V."/>
            <person name="Holt S."/>
            <person name="Cochrane G."/>
            <person name="Meng A."/>
            <person name="Brown T."/>
            <person name="Cohen L."/>
        </authorList>
    </citation>
    <scope>NUCLEOTIDE SEQUENCE</scope>
    <source>
        <strain evidence="1">CCMP1594</strain>
    </source>
</reference>
<protein>
    <submittedName>
        <fullName evidence="1">Uncharacterized protein</fullName>
    </submittedName>
</protein>
<name>A0A7S4GA33_9EUGL</name>
<dbReference type="AlphaFoldDB" id="A0A7S4GA33"/>
<accession>A0A7S4GA33</accession>
<sequence length="109" mass="12337">MTHVTNHVAKTQLRRVWSKWGFQHFLNKFREVFGDAVLAARSQTVMQDYFFCAFGCLKQPWALSTVALPLVLGHMHCGIVSLDAVVTCIQRLQREHAMDTFGGLTGTKQ</sequence>
<proteinExistence type="predicted"/>
<evidence type="ECO:0000313" key="1">
    <source>
        <dbReference type="EMBL" id="CAE0830207.1"/>
    </source>
</evidence>
<gene>
    <name evidence="1" type="ORF">EGYM00163_LOCUS41487</name>
</gene>
<organism evidence="1">
    <name type="scientific">Eutreptiella gymnastica</name>
    <dbReference type="NCBI Taxonomy" id="73025"/>
    <lineage>
        <taxon>Eukaryota</taxon>
        <taxon>Discoba</taxon>
        <taxon>Euglenozoa</taxon>
        <taxon>Euglenida</taxon>
        <taxon>Spirocuta</taxon>
        <taxon>Euglenophyceae</taxon>
        <taxon>Eutreptiales</taxon>
        <taxon>Eutreptiaceae</taxon>
        <taxon>Eutreptiella</taxon>
    </lineage>
</organism>